<evidence type="ECO:0000313" key="1">
    <source>
        <dbReference type="EMBL" id="GAA0274657.1"/>
    </source>
</evidence>
<evidence type="ECO:0000313" key="2">
    <source>
        <dbReference type="Proteomes" id="UP001500967"/>
    </source>
</evidence>
<dbReference type="EMBL" id="BAAAGX010000033">
    <property type="protein sequence ID" value="GAA0274657.1"/>
    <property type="molecule type" value="Genomic_DNA"/>
</dbReference>
<dbReference type="GO" id="GO:0016787">
    <property type="term" value="F:hydrolase activity"/>
    <property type="evidence" value="ECO:0007669"/>
    <property type="project" value="UniProtKB-KW"/>
</dbReference>
<accession>A0ABP3ER27</accession>
<sequence>MTQTQVLPLQERNPDQPRKRVIADVLVRDQQGRVLLVDDDLPGSDVAAHESPWAAAERALHEGLGLDRAPTRLLVVDYVDDHLTLIFDAGTLSEAQTDAIRARKSAFCDPGEAGELLPEQGRPRLSAACEALRFGVSRYLQDGEILG</sequence>
<keyword evidence="1" id="KW-0378">Hydrolase</keyword>
<dbReference type="Gene3D" id="3.90.79.10">
    <property type="entry name" value="Nucleoside Triphosphate Pyrophosphohydrolase"/>
    <property type="match status" value="1"/>
</dbReference>
<keyword evidence="2" id="KW-1185">Reference proteome</keyword>
<dbReference type="Proteomes" id="UP001500967">
    <property type="component" value="Unassembled WGS sequence"/>
</dbReference>
<dbReference type="SUPFAM" id="SSF55811">
    <property type="entry name" value="Nudix"/>
    <property type="match status" value="1"/>
</dbReference>
<gene>
    <name evidence="1" type="ORF">GCM10009539_72970</name>
</gene>
<dbReference type="InterPro" id="IPR015797">
    <property type="entry name" value="NUDIX_hydrolase-like_dom_sf"/>
</dbReference>
<proteinExistence type="predicted"/>
<protein>
    <submittedName>
        <fullName evidence="1">NUDIX hydrolase</fullName>
    </submittedName>
</protein>
<reference evidence="2" key="1">
    <citation type="journal article" date="2019" name="Int. J. Syst. Evol. Microbiol.">
        <title>The Global Catalogue of Microorganisms (GCM) 10K type strain sequencing project: providing services to taxonomists for standard genome sequencing and annotation.</title>
        <authorList>
            <consortium name="The Broad Institute Genomics Platform"/>
            <consortium name="The Broad Institute Genome Sequencing Center for Infectious Disease"/>
            <person name="Wu L."/>
            <person name="Ma J."/>
        </authorList>
    </citation>
    <scope>NUCLEOTIDE SEQUENCE [LARGE SCALE GENOMIC DNA]</scope>
    <source>
        <strain evidence="2">JCM 10425</strain>
    </source>
</reference>
<dbReference type="RefSeq" id="WP_344653500.1">
    <property type="nucleotide sequence ID" value="NZ_BAAAGX010000033.1"/>
</dbReference>
<organism evidence="1 2">
    <name type="scientific">Cryptosporangium japonicum</name>
    <dbReference type="NCBI Taxonomy" id="80872"/>
    <lineage>
        <taxon>Bacteria</taxon>
        <taxon>Bacillati</taxon>
        <taxon>Actinomycetota</taxon>
        <taxon>Actinomycetes</taxon>
        <taxon>Cryptosporangiales</taxon>
        <taxon>Cryptosporangiaceae</taxon>
        <taxon>Cryptosporangium</taxon>
    </lineage>
</organism>
<name>A0ABP3ER27_9ACTN</name>
<comment type="caution">
    <text evidence="1">The sequence shown here is derived from an EMBL/GenBank/DDBJ whole genome shotgun (WGS) entry which is preliminary data.</text>
</comment>